<dbReference type="RefSeq" id="WP_016643598.1">
    <property type="nucleotide sequence ID" value="NZ_AOPZ01000311.1"/>
</dbReference>
<sequence>MTTSTLVPHITWRFSDPASSSANHPDQTTHGWACQALSQGCHAGRSRYLDEHNAHRDADEHERQEALKLFMPGSLVVLIGPAGSGKSRFASTFPGTWVVSLDELRGRLADDAGEQSVTPQAVQLQSILVETRMERQRTAIVDSTNVQASFRSGLVAKAREFDRPTVAIVFLTSIGHCNSRNDRRPPNRRVPHDTVLWQYEQTLAAVPHLADEGLTDIRTVGGHFA</sequence>
<dbReference type="AlphaFoldDB" id="S3ZEA9"/>
<keyword evidence="2" id="KW-1185">Reference proteome</keyword>
<dbReference type="Pfam" id="PF13671">
    <property type="entry name" value="AAA_33"/>
    <property type="match status" value="1"/>
</dbReference>
<proteinExistence type="predicted"/>
<dbReference type="Gene3D" id="3.40.50.300">
    <property type="entry name" value="P-loop containing nucleotide triphosphate hydrolases"/>
    <property type="match status" value="1"/>
</dbReference>
<protein>
    <submittedName>
        <fullName evidence="1">Uncharacterized protein</fullName>
    </submittedName>
</protein>
<dbReference type="PANTHER" id="PTHR12435">
    <property type="match status" value="1"/>
</dbReference>
<name>S3ZEA9_9ACTN</name>
<dbReference type="SUPFAM" id="SSF52540">
    <property type="entry name" value="P-loop containing nucleoside triphosphate hydrolases"/>
    <property type="match status" value="1"/>
</dbReference>
<evidence type="ECO:0000313" key="1">
    <source>
        <dbReference type="EMBL" id="EPH41473.1"/>
    </source>
</evidence>
<dbReference type="Proteomes" id="UP000014629">
    <property type="component" value="Unassembled WGS sequence"/>
</dbReference>
<evidence type="ECO:0000313" key="2">
    <source>
        <dbReference type="Proteomes" id="UP000014629"/>
    </source>
</evidence>
<dbReference type="OrthoDB" id="3402408at2"/>
<reference evidence="1 2" key="1">
    <citation type="submission" date="2013-02" db="EMBL/GenBank/DDBJ databases">
        <title>Draft Genome Sequence of Streptomyces aurantiacus, Which Produces Setomimycin.</title>
        <authorList>
            <person name="Gruening B.A."/>
            <person name="Praeg A."/>
            <person name="Erxleben A."/>
            <person name="Guenther S."/>
            <person name="Mueller M."/>
        </authorList>
    </citation>
    <scope>NUCLEOTIDE SEQUENCE [LARGE SCALE GENOMIC DNA]</scope>
    <source>
        <strain evidence="1 2">JA 4570</strain>
    </source>
</reference>
<dbReference type="EMBL" id="AOPZ01000311">
    <property type="protein sequence ID" value="EPH41473.1"/>
    <property type="molecule type" value="Genomic_DNA"/>
</dbReference>
<accession>S3ZEA9</accession>
<gene>
    <name evidence="1" type="ORF">STRAU_5477</name>
</gene>
<organism evidence="1 2">
    <name type="scientific">Streptomyces aurantiacus JA 4570</name>
    <dbReference type="NCBI Taxonomy" id="1286094"/>
    <lineage>
        <taxon>Bacteria</taxon>
        <taxon>Bacillati</taxon>
        <taxon>Actinomycetota</taxon>
        <taxon>Actinomycetes</taxon>
        <taxon>Kitasatosporales</taxon>
        <taxon>Streptomycetaceae</taxon>
        <taxon>Streptomyces</taxon>
        <taxon>Streptomyces aurantiacus group</taxon>
    </lineage>
</organism>
<dbReference type="PATRIC" id="fig|1286094.4.peg.5407"/>
<dbReference type="InterPro" id="IPR027417">
    <property type="entry name" value="P-loop_NTPase"/>
</dbReference>
<comment type="caution">
    <text evidence="1">The sequence shown here is derived from an EMBL/GenBank/DDBJ whole genome shotgun (WGS) entry which is preliminary data.</text>
</comment>